<dbReference type="AlphaFoldDB" id="A0A3N0V957"/>
<evidence type="ECO:0000256" key="2">
    <source>
        <dbReference type="ARBA" id="ARBA00022679"/>
    </source>
</evidence>
<keyword evidence="4" id="KW-1185">Reference proteome</keyword>
<proteinExistence type="predicted"/>
<protein>
    <submittedName>
        <fullName evidence="3">WecB/TagA/CpsF family glycosyltransferase</fullName>
    </submittedName>
</protein>
<name>A0A3N0V957_9GAMM</name>
<dbReference type="Proteomes" id="UP000282106">
    <property type="component" value="Unassembled WGS sequence"/>
</dbReference>
<dbReference type="Pfam" id="PF03808">
    <property type="entry name" value="Glyco_tran_WecG"/>
    <property type="match status" value="1"/>
</dbReference>
<dbReference type="EMBL" id="RJVO01000005">
    <property type="protein sequence ID" value="ROH89131.1"/>
    <property type="molecule type" value="Genomic_DNA"/>
</dbReference>
<gene>
    <name evidence="3" type="ORF">ED208_12035</name>
</gene>
<dbReference type="PANTHER" id="PTHR34136:SF1">
    <property type="entry name" value="UDP-N-ACETYL-D-MANNOSAMINURONIC ACID TRANSFERASE"/>
    <property type="match status" value="1"/>
</dbReference>
<keyword evidence="2 3" id="KW-0808">Transferase</keyword>
<evidence type="ECO:0000256" key="1">
    <source>
        <dbReference type="ARBA" id="ARBA00022676"/>
    </source>
</evidence>
<dbReference type="InterPro" id="IPR004629">
    <property type="entry name" value="WecG_TagA_CpsF"/>
</dbReference>
<dbReference type="NCBIfam" id="TIGR00696">
    <property type="entry name" value="wecG_tagA_cpsF"/>
    <property type="match status" value="1"/>
</dbReference>
<sequence>MRILDVPYDNLAFEPAVERVLGYYGIGRPVFITYLNIDCLRLAAENAEYRALLQGADTVLPDGTSLKIATRMTGQRKADHYIVTDVFVAAIERLAARGAKFYFLGGPPGVAAAAAEVLRGRLPGIQVVGARDGFFSDDEAVLAEINASGADILIVGTGAPRQELWLNRYRDRLQPQYRWGVGALFTWISGHQARAPMLFQKLYLEWFWRLLHEPQRLFVRYFVHDLPFLLSLPLKGVKAVPGSPERP</sequence>
<dbReference type="GO" id="GO:0016758">
    <property type="term" value="F:hexosyltransferase activity"/>
    <property type="evidence" value="ECO:0007669"/>
    <property type="project" value="TreeGrafter"/>
</dbReference>
<organism evidence="3 4">
    <name type="scientific">Stagnimonas aquatica</name>
    <dbReference type="NCBI Taxonomy" id="2689987"/>
    <lineage>
        <taxon>Bacteria</taxon>
        <taxon>Pseudomonadati</taxon>
        <taxon>Pseudomonadota</taxon>
        <taxon>Gammaproteobacteria</taxon>
        <taxon>Nevskiales</taxon>
        <taxon>Nevskiaceae</taxon>
        <taxon>Stagnimonas</taxon>
    </lineage>
</organism>
<dbReference type="InParanoid" id="A0A3N0V957"/>
<dbReference type="PANTHER" id="PTHR34136">
    <property type="match status" value="1"/>
</dbReference>
<evidence type="ECO:0000313" key="4">
    <source>
        <dbReference type="Proteomes" id="UP000282106"/>
    </source>
</evidence>
<dbReference type="CDD" id="cd06533">
    <property type="entry name" value="Glyco_transf_WecG_TagA"/>
    <property type="match status" value="1"/>
</dbReference>
<reference evidence="3 4" key="1">
    <citation type="submission" date="2018-10" db="EMBL/GenBank/DDBJ databases">
        <authorList>
            <person name="Chen W.-M."/>
        </authorList>
    </citation>
    <scope>NUCLEOTIDE SEQUENCE [LARGE SCALE GENOMIC DNA]</scope>
    <source>
        <strain evidence="3 4">THS-13</strain>
    </source>
</reference>
<evidence type="ECO:0000313" key="3">
    <source>
        <dbReference type="EMBL" id="ROH89131.1"/>
    </source>
</evidence>
<comment type="caution">
    <text evidence="3">The sequence shown here is derived from an EMBL/GenBank/DDBJ whole genome shotgun (WGS) entry which is preliminary data.</text>
</comment>
<dbReference type="RefSeq" id="WP_123212153.1">
    <property type="nucleotide sequence ID" value="NZ_RJVO01000005.1"/>
</dbReference>
<dbReference type="FunCoup" id="A0A3N0V957">
    <property type="interactions" value="121"/>
</dbReference>
<keyword evidence="1" id="KW-0328">Glycosyltransferase</keyword>
<accession>A0A3N0V957</accession>